<dbReference type="OrthoDB" id="9807907at2"/>
<dbReference type="AlphaFoldDB" id="A0A1I7JCH1"/>
<keyword evidence="1" id="KW-0347">Helicase</keyword>
<protein>
    <submittedName>
        <fullName evidence="1">Putative ATP-dependent DNA helicase recG C-terminal</fullName>
    </submittedName>
</protein>
<dbReference type="STRING" id="388950.GCA_001611675_02349"/>
<keyword evidence="1" id="KW-0067">ATP-binding</keyword>
<dbReference type="InterPro" id="IPR038475">
    <property type="entry name" value="RecG_C_sf"/>
</dbReference>
<dbReference type="PANTHER" id="PTHR30595">
    <property type="entry name" value="GLPR-RELATED TRANSCRIPTIONAL REPRESSOR"/>
    <property type="match status" value="1"/>
</dbReference>
<name>A0A1I7JCH1_9BACT</name>
<dbReference type="PANTHER" id="PTHR30595:SF6">
    <property type="entry name" value="SCHLAFEN ALBA-2 DOMAIN-CONTAINING PROTEIN"/>
    <property type="match status" value="1"/>
</dbReference>
<evidence type="ECO:0000313" key="1">
    <source>
        <dbReference type="EMBL" id="SFU82886.1"/>
    </source>
</evidence>
<dbReference type="GO" id="GO:0004386">
    <property type="term" value="F:helicase activity"/>
    <property type="evidence" value="ECO:0007669"/>
    <property type="project" value="UniProtKB-KW"/>
</dbReference>
<proteinExistence type="predicted"/>
<keyword evidence="1" id="KW-0378">Hydrolase</keyword>
<sequence>MNEICLPAYSSLEEYLEKNKRAYRVLTGFDEFQKINCFFSIFDDVGLARHLESILGQYAEIMIPYTVNSNHEPFALETHNSNYSLINVGRLTNLYNGKTKLHLGDKSLTYPIYHSIIGSVDEESTPGQDIGYFNITNLGGILFAKNINEFDRLSRKSIRVIIYEGKNKLRTVKDLPGVKGYASGFAGLLDYINDKLPSNEAIGRAFRETVSMYPELAIRELVANALIHQDFYETGTGPMVEIYSDRIEITNPGKPIITTLRFIDEYQSRNETLAAFMRRVGICEEKGSGIDKVISEVELAQLPAPNFQEQETHTKVTVYAYQELNQMDKADKIRACYQHCCLKYVSNEKMTNQSLRDRFNIESHNYSIASRIIDDTKQAGLVKDYDPDNKSKKHAKYVPIWA</sequence>
<evidence type="ECO:0000313" key="2">
    <source>
        <dbReference type="Proteomes" id="UP000182491"/>
    </source>
</evidence>
<dbReference type="RefSeq" id="WP_068838288.1">
    <property type="nucleotide sequence ID" value="NZ_BMXC01000003.1"/>
</dbReference>
<accession>A0A1I7JCH1</accession>
<gene>
    <name evidence="1" type="ORF">SAMN04487941_2716</name>
</gene>
<keyword evidence="2" id="KW-1185">Reference proteome</keyword>
<reference evidence="2" key="1">
    <citation type="submission" date="2016-10" db="EMBL/GenBank/DDBJ databases">
        <authorList>
            <person name="Varghese N."/>
        </authorList>
    </citation>
    <scope>NUCLEOTIDE SEQUENCE [LARGE SCALE GENOMIC DNA]</scope>
    <source>
        <strain evidence="2">DSM 18820</strain>
    </source>
</reference>
<dbReference type="Gene3D" id="3.30.565.60">
    <property type="match status" value="1"/>
</dbReference>
<keyword evidence="1" id="KW-0547">Nucleotide-binding</keyword>
<dbReference type="Proteomes" id="UP000182491">
    <property type="component" value="Unassembled WGS sequence"/>
</dbReference>
<organism evidence="1 2">
    <name type="scientific">Pontibacter akesuensis</name>
    <dbReference type="NCBI Taxonomy" id="388950"/>
    <lineage>
        <taxon>Bacteria</taxon>
        <taxon>Pseudomonadati</taxon>
        <taxon>Bacteroidota</taxon>
        <taxon>Cytophagia</taxon>
        <taxon>Cytophagales</taxon>
        <taxon>Hymenobacteraceae</taxon>
        <taxon>Pontibacter</taxon>
    </lineage>
</organism>
<dbReference type="EMBL" id="FPCA01000003">
    <property type="protein sequence ID" value="SFU82886.1"/>
    <property type="molecule type" value="Genomic_DNA"/>
</dbReference>
<dbReference type="Pfam" id="PF13749">
    <property type="entry name" value="HATPase_c_4"/>
    <property type="match status" value="1"/>
</dbReference>